<proteinExistence type="predicted"/>
<gene>
    <name evidence="1" type="ORF">rsdtw13_38690</name>
</gene>
<keyword evidence="2" id="KW-1185">Reference proteome</keyword>
<protein>
    <submittedName>
        <fullName evidence="1">9-O-acetylesterase</fullName>
    </submittedName>
</protein>
<sequence>MLKTAAVFSDNMVLQREKNINIWGTGDNGSIVTVTLDEHSVSTRVIDNKWMAILPSMKAGGPYVVKITDGKSSIEFSNVMIGEVWLAGGQSNMELELQNSKDGKDVVANINNNKVRFYNTLRLSYIDDEFYEKESNNAWQECSPETAGTWSAVGYYYAKKLSEELNVTVGVIGCNWGGTSASAWISRESLELDKDTNTYVEEYDKANEGRTFEEYVKELEEYNNWYEAWQKRVDKCYAEKPDILWSQVQKIAGECRWPEPLGPKSPFRAGGLYETMLQRVTPYTLRGFIYYQGESDDHKPKIYGKLLAKLIEQWRKDWQDDELPFMFVQLPMFIGREDEDKKNWAIIREQQMKVHKTIKNTGIAMILDCGEFDNIHPLDKQSVGLRLAVQSLYHVYGKNVHAYGPIYKSLKYLNNAIELSFEHAEGGIQVKGEKVEGFEIAGEDKKFIPADVKINNNKVIVSAKEVTEPKYVRYAWTNYGPVTLFNNVGLPMSTFRTSEYDEIV</sequence>
<evidence type="ECO:0000313" key="1">
    <source>
        <dbReference type="EMBL" id="GKX68611.1"/>
    </source>
</evidence>
<comment type="caution">
    <text evidence="1">The sequence shown here is derived from an EMBL/GenBank/DDBJ whole genome shotgun (WGS) entry which is preliminary data.</text>
</comment>
<dbReference type="Proteomes" id="UP001058074">
    <property type="component" value="Unassembled WGS sequence"/>
</dbReference>
<name>A0ACB5RHM3_9CLOT</name>
<accession>A0ACB5RHM3</accession>
<organism evidence="1 2">
    <name type="scientific">Inconstantimicrobium mannanitabidum</name>
    <dbReference type="NCBI Taxonomy" id="1604901"/>
    <lineage>
        <taxon>Bacteria</taxon>
        <taxon>Bacillati</taxon>
        <taxon>Bacillota</taxon>
        <taxon>Clostridia</taxon>
        <taxon>Eubacteriales</taxon>
        <taxon>Clostridiaceae</taxon>
        <taxon>Inconstantimicrobium</taxon>
    </lineage>
</organism>
<dbReference type="EMBL" id="BROD01000001">
    <property type="protein sequence ID" value="GKX68611.1"/>
    <property type="molecule type" value="Genomic_DNA"/>
</dbReference>
<evidence type="ECO:0000313" key="2">
    <source>
        <dbReference type="Proteomes" id="UP001058074"/>
    </source>
</evidence>
<reference evidence="1" key="1">
    <citation type="journal article" date="2025" name="Int. J. Syst. Evol. Microbiol.">
        <title>Inconstantimicrobium mannanitabidum sp. nov., a novel member of the family Clostridiaceae isolated from anoxic soil under the treatment of reductive soil disinfestation.</title>
        <authorList>
            <person name="Ueki A."/>
            <person name="Tonouchi A."/>
            <person name="Honma S."/>
            <person name="Kaku N."/>
            <person name="Ueki K."/>
        </authorList>
    </citation>
    <scope>NUCLEOTIDE SEQUENCE</scope>
    <source>
        <strain evidence="1">TW13</strain>
    </source>
</reference>